<comment type="caution">
    <text evidence="4">The sequence shown here is derived from an EMBL/GenBank/DDBJ whole genome shotgun (WGS) entry which is preliminary data.</text>
</comment>
<organism evidence="4 5">
    <name type="scientific">Flavobacterium aquicola</name>
    <dbReference type="NCBI Taxonomy" id="1682742"/>
    <lineage>
        <taxon>Bacteria</taxon>
        <taxon>Pseudomonadati</taxon>
        <taxon>Bacteroidota</taxon>
        <taxon>Flavobacteriia</taxon>
        <taxon>Flavobacteriales</taxon>
        <taxon>Flavobacteriaceae</taxon>
        <taxon>Flavobacterium</taxon>
    </lineage>
</organism>
<sequence>MLLVLALAVVSFANAQKGTYLVSGNMSFWSDKNSYQDGDSKVKNFNFSPKVGYQFKDNWTVGAEAGFSSSKNEHTYSENAMNNLESITKNYSVGAFVRYSKSLSQMFLLYADLGAGYKNSKETYTNYLSDPATFKNTFDGIYASFAPGLFLNIKNNFGLNFGIGGITYSNTKSDQNNEGNSNFYFNFGQSFNIGLSKNF</sequence>
<feature type="chain" id="PRO_5017724905" evidence="2">
    <location>
        <begin position="16"/>
        <end position="199"/>
    </location>
</feature>
<evidence type="ECO:0000259" key="3">
    <source>
        <dbReference type="Pfam" id="PF13505"/>
    </source>
</evidence>
<evidence type="ECO:0000313" key="4">
    <source>
        <dbReference type="EMBL" id="REG96308.1"/>
    </source>
</evidence>
<evidence type="ECO:0000313" key="5">
    <source>
        <dbReference type="Proteomes" id="UP000257136"/>
    </source>
</evidence>
<dbReference type="AlphaFoldDB" id="A0A3E0EDF0"/>
<keyword evidence="1 2" id="KW-0732">Signal</keyword>
<keyword evidence="5" id="KW-1185">Reference proteome</keyword>
<dbReference type="Pfam" id="PF13505">
    <property type="entry name" value="OMP_b-brl"/>
    <property type="match status" value="1"/>
</dbReference>
<evidence type="ECO:0000256" key="1">
    <source>
        <dbReference type="ARBA" id="ARBA00022729"/>
    </source>
</evidence>
<reference evidence="4 5" key="1">
    <citation type="submission" date="2018-08" db="EMBL/GenBank/DDBJ databases">
        <title>Genomic Encyclopedia of Archaeal and Bacterial Type Strains, Phase II (KMG-II): from individual species to whole genera.</title>
        <authorList>
            <person name="Goeker M."/>
        </authorList>
    </citation>
    <scope>NUCLEOTIDE SEQUENCE [LARGE SCALE GENOMIC DNA]</scope>
    <source>
        <strain evidence="4 5">DSM 100880</strain>
    </source>
</reference>
<name>A0A3E0EDF0_9FLAO</name>
<feature type="domain" description="Outer membrane protein beta-barrel" evidence="3">
    <location>
        <begin position="2"/>
        <end position="191"/>
    </location>
</feature>
<gene>
    <name evidence="4" type="ORF">C8P67_110134</name>
</gene>
<dbReference type="InterPro" id="IPR027385">
    <property type="entry name" value="Beta-barrel_OMP"/>
</dbReference>
<dbReference type="Proteomes" id="UP000257136">
    <property type="component" value="Unassembled WGS sequence"/>
</dbReference>
<dbReference type="Gene3D" id="2.40.160.20">
    <property type="match status" value="1"/>
</dbReference>
<dbReference type="InterPro" id="IPR011250">
    <property type="entry name" value="OMP/PagP_B-barrel"/>
</dbReference>
<dbReference type="SUPFAM" id="SSF56925">
    <property type="entry name" value="OMPA-like"/>
    <property type="match status" value="1"/>
</dbReference>
<dbReference type="EMBL" id="QUNI01000010">
    <property type="protein sequence ID" value="REG96308.1"/>
    <property type="molecule type" value="Genomic_DNA"/>
</dbReference>
<protein>
    <submittedName>
        <fullName evidence="4">Outer membrane protein</fullName>
    </submittedName>
</protein>
<evidence type="ECO:0000256" key="2">
    <source>
        <dbReference type="SAM" id="SignalP"/>
    </source>
</evidence>
<proteinExistence type="predicted"/>
<feature type="signal peptide" evidence="2">
    <location>
        <begin position="1"/>
        <end position="15"/>
    </location>
</feature>
<accession>A0A3E0EDF0</accession>